<dbReference type="PROSITE" id="PS51230">
    <property type="entry name" value="EB1_C"/>
    <property type="match status" value="1"/>
</dbReference>
<dbReference type="InterPro" id="IPR027328">
    <property type="entry name" value="MAPRE"/>
</dbReference>
<feature type="compositionally biased region" description="Basic and acidic residues" evidence="11">
    <location>
        <begin position="124"/>
        <end position="135"/>
    </location>
</feature>
<feature type="compositionally biased region" description="Polar residues" evidence="11">
    <location>
        <begin position="332"/>
        <end position="345"/>
    </location>
</feature>
<evidence type="ECO:0000256" key="6">
    <source>
        <dbReference type="ARBA" id="ARBA00023212"/>
    </source>
</evidence>
<dbReference type="Pfam" id="PF00307">
    <property type="entry name" value="CH"/>
    <property type="match status" value="1"/>
</dbReference>
<feature type="compositionally biased region" description="Gly residues" evidence="11">
    <location>
        <begin position="142"/>
        <end position="153"/>
    </location>
</feature>
<dbReference type="FunFam" id="1.10.418.10:FF:000028">
    <property type="entry name" value="RP/EB family microtubule-associated protein"/>
    <property type="match status" value="1"/>
</dbReference>
<gene>
    <name evidence="14" type="primary">EB1</name>
    <name evidence="14" type="ORF">MICPUCDRAFT_68917</name>
</gene>
<dbReference type="EMBL" id="GG663742">
    <property type="protein sequence ID" value="EEH55063.1"/>
    <property type="molecule type" value="Genomic_DNA"/>
</dbReference>
<feature type="compositionally biased region" description="Low complexity" evidence="11">
    <location>
        <begin position="154"/>
        <end position="183"/>
    </location>
</feature>
<dbReference type="SUPFAM" id="SSF47576">
    <property type="entry name" value="Calponin-homology domain, CH-domain"/>
    <property type="match status" value="1"/>
</dbReference>
<keyword evidence="15" id="KW-1185">Reference proteome</keyword>
<keyword evidence="10" id="KW-0175">Coiled coil</keyword>
<feature type="region of interest" description="Disordered" evidence="11">
    <location>
        <begin position="122"/>
        <end position="183"/>
    </location>
</feature>
<evidence type="ECO:0000256" key="7">
    <source>
        <dbReference type="ARBA" id="ARBA00023306"/>
    </source>
</evidence>
<keyword evidence="2" id="KW-0963">Cytoplasm</keyword>
<evidence type="ECO:0000256" key="3">
    <source>
        <dbReference type="ARBA" id="ARBA00022618"/>
    </source>
</evidence>
<evidence type="ECO:0000256" key="1">
    <source>
        <dbReference type="ARBA" id="ARBA00010729"/>
    </source>
</evidence>
<feature type="domain" description="EB1 C-terminal" evidence="13">
    <location>
        <begin position="187"/>
        <end position="257"/>
    </location>
</feature>
<dbReference type="GO" id="GO:0009652">
    <property type="term" value="P:thigmotropism"/>
    <property type="evidence" value="ECO:0007669"/>
    <property type="project" value="UniProtKB-ARBA"/>
</dbReference>
<dbReference type="Gene3D" id="1.20.5.1430">
    <property type="match status" value="1"/>
</dbReference>
<organism evidence="15">
    <name type="scientific">Micromonas pusilla (strain CCMP1545)</name>
    <name type="common">Picoplanktonic green alga</name>
    <dbReference type="NCBI Taxonomy" id="564608"/>
    <lineage>
        <taxon>Eukaryota</taxon>
        <taxon>Viridiplantae</taxon>
        <taxon>Chlorophyta</taxon>
        <taxon>Mamiellophyceae</taxon>
        <taxon>Mamiellales</taxon>
        <taxon>Mamiellaceae</taxon>
        <taxon>Micromonas</taxon>
    </lineage>
</organism>
<evidence type="ECO:0000259" key="12">
    <source>
        <dbReference type="PROSITE" id="PS50021"/>
    </source>
</evidence>
<dbReference type="OMA" id="WIKRFWD"/>
<dbReference type="Gene3D" id="1.10.418.10">
    <property type="entry name" value="Calponin-like domain"/>
    <property type="match status" value="1"/>
</dbReference>
<dbReference type="eggNOG" id="KOG3000">
    <property type="taxonomic scope" value="Eukaryota"/>
</dbReference>
<evidence type="ECO:0000256" key="8">
    <source>
        <dbReference type="ARBA" id="ARBA00060413"/>
    </source>
</evidence>
<keyword evidence="7" id="KW-0131">Cell cycle</keyword>
<feature type="compositionally biased region" description="Low complexity" evidence="11">
    <location>
        <begin position="271"/>
        <end position="288"/>
    </location>
</feature>
<accession>C1MYL2</accession>
<dbReference type="GeneID" id="9686025"/>
<dbReference type="GO" id="GO:0009524">
    <property type="term" value="C:phragmoplast"/>
    <property type="evidence" value="ECO:0007669"/>
    <property type="project" value="UniProtKB-SubCell"/>
</dbReference>
<reference evidence="14 15" key="1">
    <citation type="journal article" date="2009" name="Science">
        <title>Green evolution and dynamic adaptations revealed by genomes of the marine picoeukaryotes Micromonas.</title>
        <authorList>
            <person name="Worden A.Z."/>
            <person name="Lee J.H."/>
            <person name="Mock T."/>
            <person name="Rouze P."/>
            <person name="Simmons M.P."/>
            <person name="Aerts A.L."/>
            <person name="Allen A.E."/>
            <person name="Cuvelier M.L."/>
            <person name="Derelle E."/>
            <person name="Everett M.V."/>
            <person name="Foulon E."/>
            <person name="Grimwood J."/>
            <person name="Gundlach H."/>
            <person name="Henrissat B."/>
            <person name="Napoli C."/>
            <person name="McDonald S.M."/>
            <person name="Parker M.S."/>
            <person name="Rombauts S."/>
            <person name="Salamov A."/>
            <person name="Von Dassow P."/>
            <person name="Badger J.H."/>
            <person name="Coutinho P.M."/>
            <person name="Demir E."/>
            <person name="Dubchak I."/>
            <person name="Gentemann C."/>
            <person name="Eikrem W."/>
            <person name="Gready J.E."/>
            <person name="John U."/>
            <person name="Lanier W."/>
            <person name="Lindquist E.A."/>
            <person name="Lucas S."/>
            <person name="Mayer K.F."/>
            <person name="Moreau H."/>
            <person name="Not F."/>
            <person name="Otillar R."/>
            <person name="Panaud O."/>
            <person name="Pangilinan J."/>
            <person name="Paulsen I."/>
            <person name="Piegu B."/>
            <person name="Poliakov A."/>
            <person name="Robbens S."/>
            <person name="Schmutz J."/>
            <person name="Toulza E."/>
            <person name="Wyss T."/>
            <person name="Zelensky A."/>
            <person name="Zhou K."/>
            <person name="Armbrust E.V."/>
            <person name="Bhattacharya D."/>
            <person name="Goodenough U.W."/>
            <person name="Van de Peer Y."/>
            <person name="Grigoriev I.V."/>
        </authorList>
    </citation>
    <scope>NUCLEOTIDE SEQUENCE [LARGE SCALE GENOMIC DNA]</scope>
    <source>
        <strain evidence="14 15">CCMP1545</strain>
    </source>
</reference>
<evidence type="ECO:0000256" key="10">
    <source>
        <dbReference type="SAM" id="Coils"/>
    </source>
</evidence>
<feature type="compositionally biased region" description="Low complexity" evidence="11">
    <location>
        <begin position="320"/>
        <end position="331"/>
    </location>
</feature>
<evidence type="ECO:0000256" key="4">
    <source>
        <dbReference type="ARBA" id="ARBA00022701"/>
    </source>
</evidence>
<sequence length="359" mass="37753">MANASSIGLQNPAFFVGRAELLDWVNGLLNLRLTKVEQVASGAVHCQILDACHPGVVNMSKVNFDAKSEYDMVNNYKTLQTVFDKLKITRMIEVSKLVKGRPLDNLEFLQWMKAYYDTATGGVRPEDYDGEERRACSKGGKKASGGGGGGGGAKPAASRPAASRPAASTASKPASTASKPASTASSTAAANAAAVKELTAECAELKLAVERTEQEREFYFEKLQDIEFLCQRPEFASQTLAKVVEKILYFTEGKPDVEAIIAECGEEAAATAAAAAAPSPAEPLSTPATEDDLDTTVEAVVENMESLTVAPETETETETSEAAASDAPTATLSDSPLCTQLSGDLSGSADRSPLAEVNA</sequence>
<feature type="coiled-coil region" evidence="10">
    <location>
        <begin position="195"/>
        <end position="222"/>
    </location>
</feature>
<dbReference type="STRING" id="564608.C1MYL2"/>
<evidence type="ECO:0000256" key="11">
    <source>
        <dbReference type="SAM" id="MobiDB-lite"/>
    </source>
</evidence>
<comment type="similarity">
    <text evidence="1">Belongs to the MAPRE family.</text>
</comment>
<protein>
    <submittedName>
        <fullName evidence="14">Microtubule end binding protein</fullName>
    </submittedName>
</protein>
<keyword evidence="3" id="KW-0132">Cell division</keyword>
<feature type="region of interest" description="Disordered" evidence="11">
    <location>
        <begin position="271"/>
        <end position="290"/>
    </location>
</feature>
<evidence type="ECO:0000313" key="15">
    <source>
        <dbReference type="Proteomes" id="UP000001876"/>
    </source>
</evidence>
<dbReference type="OrthoDB" id="2119228at2759"/>
<evidence type="ECO:0000259" key="13">
    <source>
        <dbReference type="PROSITE" id="PS51230"/>
    </source>
</evidence>
<comment type="subcellular location">
    <subcellularLocation>
        <location evidence="8">Cytoplasm</location>
        <location evidence="8">Cytoskeleton</location>
        <location evidence="8">Phragmoplast</location>
    </subcellularLocation>
</comment>
<evidence type="ECO:0000256" key="2">
    <source>
        <dbReference type="ARBA" id="ARBA00022490"/>
    </source>
</evidence>
<evidence type="ECO:0000256" key="9">
    <source>
        <dbReference type="PROSITE-ProRule" id="PRU00576"/>
    </source>
</evidence>
<dbReference type="KEGG" id="mpp:MICPUCDRAFT_68917"/>
<dbReference type="Pfam" id="PF03271">
    <property type="entry name" value="EB1"/>
    <property type="match status" value="1"/>
</dbReference>
<name>C1MYL2_MICPC</name>
<dbReference type="PANTHER" id="PTHR10623">
    <property type="entry name" value="MICROTUBULE-ASSOCIATED PROTEIN RP/EB FAMILY MEMBER"/>
    <property type="match status" value="1"/>
</dbReference>
<keyword evidence="4 9" id="KW-0493">Microtubule</keyword>
<dbReference type="InterPro" id="IPR036133">
    <property type="entry name" value="EB1_C_sf"/>
</dbReference>
<dbReference type="PROSITE" id="PS50021">
    <property type="entry name" value="CH"/>
    <property type="match status" value="1"/>
</dbReference>
<evidence type="ECO:0000313" key="14">
    <source>
        <dbReference type="EMBL" id="EEH55063.1"/>
    </source>
</evidence>
<evidence type="ECO:0000256" key="5">
    <source>
        <dbReference type="ARBA" id="ARBA00022776"/>
    </source>
</evidence>
<dbReference type="SUPFAM" id="SSF140612">
    <property type="entry name" value="EB1 dimerisation domain-like"/>
    <property type="match status" value="1"/>
</dbReference>
<dbReference type="Proteomes" id="UP000001876">
    <property type="component" value="Unassembled WGS sequence"/>
</dbReference>
<keyword evidence="5" id="KW-0498">Mitosis</keyword>
<dbReference type="InterPro" id="IPR001715">
    <property type="entry name" value="CH_dom"/>
</dbReference>
<keyword evidence="6" id="KW-0206">Cytoskeleton</keyword>
<dbReference type="GO" id="GO:0051301">
    <property type="term" value="P:cell division"/>
    <property type="evidence" value="ECO:0007669"/>
    <property type="project" value="UniProtKB-KW"/>
</dbReference>
<proteinExistence type="inferred from homology"/>
<feature type="domain" description="Calponin-homology (CH)" evidence="12">
    <location>
        <begin position="15"/>
        <end position="117"/>
    </location>
</feature>
<dbReference type="AlphaFoldDB" id="C1MYL2"/>
<dbReference type="GO" id="GO:0008017">
    <property type="term" value="F:microtubule binding"/>
    <property type="evidence" value="ECO:0007669"/>
    <property type="project" value="InterPro"/>
</dbReference>
<dbReference type="InterPro" id="IPR004953">
    <property type="entry name" value="EB1_C"/>
</dbReference>
<dbReference type="InterPro" id="IPR036872">
    <property type="entry name" value="CH_dom_sf"/>
</dbReference>
<dbReference type="RefSeq" id="XP_003060294.1">
    <property type="nucleotide sequence ID" value="XM_003060248.1"/>
</dbReference>
<feature type="region of interest" description="Disordered" evidence="11">
    <location>
        <begin position="306"/>
        <end position="359"/>
    </location>
</feature>
<dbReference type="GO" id="GO:0005874">
    <property type="term" value="C:microtubule"/>
    <property type="evidence" value="ECO:0007669"/>
    <property type="project" value="UniProtKB-KW"/>
</dbReference>